<dbReference type="EMBL" id="MK660712">
    <property type="protein sequence ID" value="QBZ73179.1"/>
    <property type="molecule type" value="Genomic_DNA"/>
</dbReference>
<organism evidence="1 2">
    <name type="scientific">Gordonia phage EricDab</name>
    <dbReference type="NCBI Taxonomy" id="3070616"/>
    <lineage>
        <taxon>Viruses</taxon>
        <taxon>Duplodnaviria</taxon>
        <taxon>Heunggongvirae</taxon>
        <taxon>Uroviricota</taxon>
        <taxon>Caudoviricetes</taxon>
        <taxon>Ericdabvirus</taxon>
        <taxon>Ericdabvirus ericdab</taxon>
    </lineage>
</organism>
<name>A0A4D6E3E4_9CAUD</name>
<dbReference type="GeneID" id="77950967"/>
<accession>A0A4D6E3E4</accession>
<evidence type="ECO:0000313" key="1">
    <source>
        <dbReference type="EMBL" id="QBZ73179.1"/>
    </source>
</evidence>
<proteinExistence type="predicted"/>
<reference evidence="1 2" key="1">
    <citation type="submission" date="2019-03" db="EMBL/GenBank/DDBJ databases">
        <authorList>
            <person name="Fakhre F."/>
            <person name="Gonzalez R.M."/>
            <person name="Howells E.K."/>
            <person name="Otero L.A."/>
            <person name="Pegoraro K.N."/>
            <person name="Robichaux K.C."/>
            <person name="Rodier A."/>
            <person name="Sadowski C.L."/>
            <person name="Carter V.P."/>
            <person name="Gray A.D."/>
            <person name="Klein G.C."/>
            <person name="Lebosada C."/>
            <person name="Miklaszewski C.M."/>
            <person name="Sutton S.N."/>
            <person name="Pollenz R.S."/>
            <person name="Garlena R.A."/>
            <person name="Russell D.A."/>
            <person name="Pope W.H."/>
            <person name="Jacobs-Sera D."/>
            <person name="Hatfull G.F."/>
        </authorList>
    </citation>
    <scope>NUCLEOTIDE SEQUENCE [LARGE SCALE GENOMIC DNA]</scope>
</reference>
<evidence type="ECO:0000313" key="2">
    <source>
        <dbReference type="Proteomes" id="UP000297043"/>
    </source>
</evidence>
<gene>
    <name evidence="1" type="primary">8</name>
    <name evidence="1" type="ORF">SEA_EPICDAB_8</name>
</gene>
<dbReference type="KEGG" id="vg:77950967"/>
<dbReference type="RefSeq" id="YP_010674650.1">
    <property type="nucleotide sequence ID" value="NC_070997.1"/>
</dbReference>
<protein>
    <submittedName>
        <fullName evidence="1">Uncharacterized protein</fullName>
    </submittedName>
</protein>
<dbReference type="Proteomes" id="UP000297043">
    <property type="component" value="Segment"/>
</dbReference>
<keyword evidence="2" id="KW-1185">Reference proteome</keyword>
<sequence>MLSSTRKDEKPVVIENIIYTITNGAVTPEMVHDFFAGYGRLFGPALDAINQWLNTNHPPR</sequence>